<dbReference type="InParanoid" id="A0A061FUS4"/>
<accession>A0A061FUS4</accession>
<dbReference type="AlphaFoldDB" id="A0A061FUS4"/>
<sequence>MASWVKKLSRPRVTNCRFRLRFSSPASISCPPKPLEVVLAANLGCTRCQKRVADAISRIDGEGRDRFCCMVMKINIDCNGCYRKVRRALLDIQELDTHLIEKKQCRVSVCGRFIPQDIAIKIRKKTNRRVEILEIQEFNIDNEQISHEEKALISSWNPESNQNHVATCVTCT</sequence>
<name>A0A061FUS4_THECC</name>
<dbReference type="PANTHER" id="PTHR47294">
    <property type="entry name" value="OS08G0431150 PROTEIN"/>
    <property type="match status" value="1"/>
</dbReference>
<protein>
    <submittedName>
        <fullName evidence="1">Copper transport protein family</fullName>
    </submittedName>
</protein>
<evidence type="ECO:0000313" key="1">
    <source>
        <dbReference type="EMBL" id="EOY21006.1"/>
    </source>
</evidence>
<dbReference type="EMBL" id="CM001881">
    <property type="protein sequence ID" value="EOY21006.1"/>
    <property type="molecule type" value="Genomic_DNA"/>
</dbReference>
<dbReference type="GO" id="GO:0046872">
    <property type="term" value="F:metal ion binding"/>
    <property type="evidence" value="ECO:0007669"/>
    <property type="project" value="InterPro"/>
</dbReference>
<dbReference type="InterPro" id="IPR036163">
    <property type="entry name" value="HMA_dom_sf"/>
</dbReference>
<keyword evidence="2" id="KW-1185">Reference proteome</keyword>
<dbReference type="Gene3D" id="3.30.70.100">
    <property type="match status" value="1"/>
</dbReference>
<reference evidence="1 2" key="1">
    <citation type="journal article" date="2013" name="Genome Biol.">
        <title>The genome sequence of the most widely cultivated cacao type and its use to identify candidate genes regulating pod color.</title>
        <authorList>
            <person name="Motamayor J.C."/>
            <person name="Mockaitis K."/>
            <person name="Schmutz J."/>
            <person name="Haiminen N."/>
            <person name="Iii D.L."/>
            <person name="Cornejo O."/>
            <person name="Findley S.D."/>
            <person name="Zheng P."/>
            <person name="Utro F."/>
            <person name="Royaert S."/>
            <person name="Saski C."/>
            <person name="Jenkins J."/>
            <person name="Podicheti R."/>
            <person name="Zhao M."/>
            <person name="Scheffler B.E."/>
            <person name="Stack J.C."/>
            <person name="Feltus F.A."/>
            <person name="Mustiga G.M."/>
            <person name="Amores F."/>
            <person name="Phillips W."/>
            <person name="Marelli J.P."/>
            <person name="May G.D."/>
            <person name="Shapiro H."/>
            <person name="Ma J."/>
            <person name="Bustamante C.D."/>
            <person name="Schnell R.J."/>
            <person name="Main D."/>
            <person name="Gilbert D."/>
            <person name="Parida L."/>
            <person name="Kuhn D.N."/>
        </authorList>
    </citation>
    <scope>NUCLEOTIDE SEQUENCE [LARGE SCALE GENOMIC DNA]</scope>
    <source>
        <strain evidence="2">cv. Matina 1-6</strain>
    </source>
</reference>
<dbReference type="HOGENOM" id="CLU_1558012_0_0_1"/>
<dbReference type="eggNOG" id="ENOG502S48M">
    <property type="taxonomic scope" value="Eukaryota"/>
</dbReference>
<dbReference type="STRING" id="3641.A0A061FUS4"/>
<dbReference type="PANTHER" id="PTHR47294:SF3">
    <property type="entry name" value="OS08G0431150 PROTEIN"/>
    <property type="match status" value="1"/>
</dbReference>
<dbReference type="Proteomes" id="UP000026915">
    <property type="component" value="Chromosome 3"/>
</dbReference>
<dbReference type="SUPFAM" id="SSF55008">
    <property type="entry name" value="HMA, heavy metal-associated domain"/>
    <property type="match status" value="1"/>
</dbReference>
<organism evidence="1 2">
    <name type="scientific">Theobroma cacao</name>
    <name type="common">Cacao</name>
    <name type="synonym">Cocoa</name>
    <dbReference type="NCBI Taxonomy" id="3641"/>
    <lineage>
        <taxon>Eukaryota</taxon>
        <taxon>Viridiplantae</taxon>
        <taxon>Streptophyta</taxon>
        <taxon>Embryophyta</taxon>
        <taxon>Tracheophyta</taxon>
        <taxon>Spermatophyta</taxon>
        <taxon>Magnoliopsida</taxon>
        <taxon>eudicotyledons</taxon>
        <taxon>Gunneridae</taxon>
        <taxon>Pentapetalae</taxon>
        <taxon>rosids</taxon>
        <taxon>malvids</taxon>
        <taxon>Malvales</taxon>
        <taxon>Malvaceae</taxon>
        <taxon>Byttnerioideae</taxon>
        <taxon>Theobroma</taxon>
    </lineage>
</organism>
<proteinExistence type="predicted"/>
<gene>
    <name evidence="1" type="ORF">TCM_012322</name>
</gene>
<evidence type="ECO:0000313" key="2">
    <source>
        <dbReference type="Proteomes" id="UP000026915"/>
    </source>
</evidence>
<dbReference type="Gramene" id="EOY21006">
    <property type="protein sequence ID" value="EOY21006"/>
    <property type="gene ID" value="TCM_012322"/>
</dbReference>